<protein>
    <recommendedName>
        <fullName evidence="3">CUE domain-containing protein</fullName>
    </recommendedName>
</protein>
<dbReference type="SUPFAM" id="SSF46934">
    <property type="entry name" value="UBA-like"/>
    <property type="match status" value="1"/>
</dbReference>
<organism evidence="4">
    <name type="scientific">Fagus sylvatica</name>
    <name type="common">Beechnut</name>
    <dbReference type="NCBI Taxonomy" id="28930"/>
    <lineage>
        <taxon>Eukaryota</taxon>
        <taxon>Viridiplantae</taxon>
        <taxon>Streptophyta</taxon>
        <taxon>Embryophyta</taxon>
        <taxon>Tracheophyta</taxon>
        <taxon>Spermatophyta</taxon>
        <taxon>Magnoliopsida</taxon>
        <taxon>eudicotyledons</taxon>
        <taxon>Gunneridae</taxon>
        <taxon>Pentapetalae</taxon>
        <taxon>rosids</taxon>
        <taxon>fabids</taxon>
        <taxon>Fagales</taxon>
        <taxon>Fagaceae</taxon>
        <taxon>Fagus</taxon>
    </lineage>
</organism>
<evidence type="ECO:0000256" key="1">
    <source>
        <dbReference type="SAM" id="Coils"/>
    </source>
</evidence>
<proteinExistence type="predicted"/>
<dbReference type="InterPro" id="IPR003892">
    <property type="entry name" value="CUE"/>
</dbReference>
<dbReference type="PANTHER" id="PTHR48459">
    <property type="entry name" value="CUE DOMAIN-CONTAINING PROTEIN"/>
    <property type="match status" value="1"/>
</dbReference>
<evidence type="ECO:0000259" key="3">
    <source>
        <dbReference type="PROSITE" id="PS51140"/>
    </source>
</evidence>
<dbReference type="PANTHER" id="PTHR48459:SF1">
    <property type="entry name" value="CUE DOMAIN-CONTAINING PROTEIN"/>
    <property type="match status" value="1"/>
</dbReference>
<reference evidence="4" key="1">
    <citation type="submission" date="2018-02" db="EMBL/GenBank/DDBJ databases">
        <authorList>
            <person name="Cohen D.B."/>
            <person name="Kent A.D."/>
        </authorList>
    </citation>
    <scope>NUCLEOTIDE SEQUENCE</scope>
</reference>
<dbReference type="EMBL" id="OIVN01002446">
    <property type="protein sequence ID" value="SPD03725.1"/>
    <property type="molecule type" value="Genomic_DNA"/>
</dbReference>
<feature type="domain" description="CUE" evidence="3">
    <location>
        <begin position="2"/>
        <end position="45"/>
    </location>
</feature>
<name>A0A2N9GVX8_FAGSY</name>
<keyword evidence="1" id="KW-0175">Coiled coil</keyword>
<dbReference type="GO" id="GO:0043130">
    <property type="term" value="F:ubiquitin binding"/>
    <property type="evidence" value="ECO:0007669"/>
    <property type="project" value="InterPro"/>
</dbReference>
<feature type="coiled-coil region" evidence="1">
    <location>
        <begin position="445"/>
        <end position="504"/>
    </location>
</feature>
<feature type="compositionally biased region" description="Polar residues" evidence="2">
    <location>
        <begin position="630"/>
        <end position="641"/>
    </location>
</feature>
<dbReference type="PROSITE" id="PS51140">
    <property type="entry name" value="CUE"/>
    <property type="match status" value="1"/>
</dbReference>
<dbReference type="InterPro" id="IPR009060">
    <property type="entry name" value="UBA-like_sf"/>
</dbReference>
<evidence type="ECO:0000313" key="4">
    <source>
        <dbReference type="EMBL" id="SPD03725.1"/>
    </source>
</evidence>
<sequence length="673" mass="73394">MGFNSVYKCLQEIFPKVDSRLLRAVAIENSKDADQAVDVVLKEILPYFSSESNGPVNPPEDNEVETEDQVDLLRQQQVVDKADEGPSSEPRPITIEDAKVTEDIGGVVHADSTPLVEDFFDANDGNDHSCGNSENEEVILIGIAQENSVKVGLNEKVHATSNAMLDGGNDDQKQICENTESEEVISWGTCNENNIKVGSDSPGVTASLINEKDGVRGIVNDLDYDAKGLDFSVADDLDMVICGKSDKEESCSDSTEVRNSVIQRDTPSVKENASVSSECGVQTEFGSEPSVTECQTQAANGSSDVAFNLEDFVSEMSDIEDEPTMDTVVTRSGQVCNFDLLEEIIEDAKNNKKTLFSAMERVINMMREVELQEKAAEEAKEEASIGGLNILVQVEGLKQMLVHAKEANNMVHAGEVYGEKAILATEVRELQSRLLSLFHERDKSLAILNEMHQSLETRLATAEEMRKAAEQEMLEKEESARNALAEQEAIMEKVVQESKILKEEAEENSKLREFLIDRGHIVDMLQGEISVICQDVRLLKEKFDDRVPLSKSVSSGQTSCILAASGTSVKSMVSDLVPEGSLASSGLSVKSIASDLVPEHSLASSGSSLKSVEPVLVTEQREPSKIPKRSSPTPSVGSLSPKSRLGEEKTGADLQALLDDGWDFFDKDAEFDS</sequence>
<feature type="region of interest" description="Disordered" evidence="2">
    <location>
        <begin position="613"/>
        <end position="652"/>
    </location>
</feature>
<evidence type="ECO:0000256" key="2">
    <source>
        <dbReference type="SAM" id="MobiDB-lite"/>
    </source>
</evidence>
<accession>A0A2N9GVX8</accession>
<dbReference type="AlphaFoldDB" id="A0A2N9GVX8"/>
<gene>
    <name evidence="4" type="ORF">FSB_LOCUS31607</name>
</gene>